<dbReference type="RefSeq" id="WP_378298648.1">
    <property type="nucleotide sequence ID" value="NZ_JBHTJA010000020.1"/>
</dbReference>
<keyword evidence="2" id="KW-1185">Reference proteome</keyword>
<name>A0ABW3EP53_9ACTN</name>
<gene>
    <name evidence="1" type="ORF">ACFQ11_13600</name>
</gene>
<protein>
    <submittedName>
        <fullName evidence="1">Uncharacterized protein</fullName>
    </submittedName>
</protein>
<organism evidence="1 2">
    <name type="scientific">Actinomadura sediminis</name>
    <dbReference type="NCBI Taxonomy" id="1038904"/>
    <lineage>
        <taxon>Bacteria</taxon>
        <taxon>Bacillati</taxon>
        <taxon>Actinomycetota</taxon>
        <taxon>Actinomycetes</taxon>
        <taxon>Streptosporangiales</taxon>
        <taxon>Thermomonosporaceae</taxon>
        <taxon>Actinomadura</taxon>
    </lineage>
</organism>
<proteinExistence type="predicted"/>
<reference evidence="2" key="1">
    <citation type="journal article" date="2019" name="Int. J. Syst. Evol. Microbiol.">
        <title>The Global Catalogue of Microorganisms (GCM) 10K type strain sequencing project: providing services to taxonomists for standard genome sequencing and annotation.</title>
        <authorList>
            <consortium name="The Broad Institute Genomics Platform"/>
            <consortium name="The Broad Institute Genome Sequencing Center for Infectious Disease"/>
            <person name="Wu L."/>
            <person name="Ma J."/>
        </authorList>
    </citation>
    <scope>NUCLEOTIDE SEQUENCE [LARGE SCALE GENOMIC DNA]</scope>
    <source>
        <strain evidence="2">JCM 31202</strain>
    </source>
</reference>
<dbReference type="EMBL" id="JBHTJA010000020">
    <property type="protein sequence ID" value="MFD0901430.1"/>
    <property type="molecule type" value="Genomic_DNA"/>
</dbReference>
<sequence length="273" mass="29564">MCVSLAEAEFTGTTLYVGRRRHPRHGAIEVLGYENTALNLADGPNAMLLHLPARTMTPDHFVPVGRHGGRVLAAMVDAVRPPSRGAGAAAMDWMSHGPRDVQVFEHDVYTVLLAEDPTLIPAALARVPGRRRPRLDPALMEFYADHYPRHSVAVCCFDNADARRAKPLLMWYEPLDPDVLVAPALDAHTGGPPVPGEPVGTDHWVLFGGDDAPGAPVDYPRGLRGKVRDFLPDTVIGAHFGAALPNGDFALAHDDLLAGRIDRIERLRPSGRG</sequence>
<accession>A0ABW3EP53</accession>
<dbReference type="Proteomes" id="UP001596972">
    <property type="component" value="Unassembled WGS sequence"/>
</dbReference>
<evidence type="ECO:0000313" key="2">
    <source>
        <dbReference type="Proteomes" id="UP001596972"/>
    </source>
</evidence>
<comment type="caution">
    <text evidence="1">The sequence shown here is derived from an EMBL/GenBank/DDBJ whole genome shotgun (WGS) entry which is preliminary data.</text>
</comment>
<evidence type="ECO:0000313" key="1">
    <source>
        <dbReference type="EMBL" id="MFD0901430.1"/>
    </source>
</evidence>